<proteinExistence type="predicted"/>
<comment type="caution">
    <text evidence="1">The sequence shown here is derived from an EMBL/GenBank/DDBJ whole genome shotgun (WGS) entry which is preliminary data.</text>
</comment>
<reference evidence="2" key="1">
    <citation type="journal article" date="2019" name="Curr. Biol.">
        <title>Genome Sequence of Striga asiatica Provides Insight into the Evolution of Plant Parasitism.</title>
        <authorList>
            <person name="Yoshida S."/>
            <person name="Kim S."/>
            <person name="Wafula E.K."/>
            <person name="Tanskanen J."/>
            <person name="Kim Y.M."/>
            <person name="Honaas L."/>
            <person name="Yang Z."/>
            <person name="Spallek T."/>
            <person name="Conn C.E."/>
            <person name="Ichihashi Y."/>
            <person name="Cheong K."/>
            <person name="Cui S."/>
            <person name="Der J.P."/>
            <person name="Gundlach H."/>
            <person name="Jiao Y."/>
            <person name="Hori C."/>
            <person name="Ishida J.K."/>
            <person name="Kasahara H."/>
            <person name="Kiba T."/>
            <person name="Kim M.S."/>
            <person name="Koo N."/>
            <person name="Laohavisit A."/>
            <person name="Lee Y.H."/>
            <person name="Lumba S."/>
            <person name="McCourt P."/>
            <person name="Mortimer J.C."/>
            <person name="Mutuku J.M."/>
            <person name="Nomura T."/>
            <person name="Sasaki-Sekimoto Y."/>
            <person name="Seto Y."/>
            <person name="Wang Y."/>
            <person name="Wakatake T."/>
            <person name="Sakakibara H."/>
            <person name="Demura T."/>
            <person name="Yamaguchi S."/>
            <person name="Yoneyama K."/>
            <person name="Manabe R.I."/>
            <person name="Nelson D.C."/>
            <person name="Schulman A.H."/>
            <person name="Timko M.P."/>
            <person name="dePamphilis C.W."/>
            <person name="Choi D."/>
            <person name="Shirasu K."/>
        </authorList>
    </citation>
    <scope>NUCLEOTIDE SEQUENCE [LARGE SCALE GENOMIC DNA]</scope>
    <source>
        <strain evidence="2">cv. UVA1</strain>
    </source>
</reference>
<gene>
    <name evidence="1" type="ORF">STAS_06516</name>
</gene>
<accession>A0A5A7PCZ3</accession>
<sequence length="200" mass="20768">MENRGRRCYCSRDPTARIYTPAQGGARFTPIDTPNILGQISSSSSSAAAASFSPAPFSGEAPNCEALASGGTASPGFAAKPDIRLYIFPQRLLSRFNSCLSFEFSLLSLSFSSIISGADAQARGVVAVAPVAAGDELEERTCSSPESAGEIWITATGATACNGCAVGTAVGGAAGTVETPVEIFRRWMSLSIAFSPRRKQ</sequence>
<dbReference type="AlphaFoldDB" id="A0A5A7PCZ3"/>
<dbReference type="EMBL" id="BKCP01004361">
    <property type="protein sequence ID" value="GER30572.1"/>
    <property type="molecule type" value="Genomic_DNA"/>
</dbReference>
<evidence type="ECO:0000313" key="1">
    <source>
        <dbReference type="EMBL" id="GER30572.1"/>
    </source>
</evidence>
<evidence type="ECO:0000313" key="2">
    <source>
        <dbReference type="Proteomes" id="UP000325081"/>
    </source>
</evidence>
<protein>
    <submittedName>
        <fullName evidence="1">E3 ubiquitin-protein ligase HECTD3</fullName>
    </submittedName>
</protein>
<name>A0A5A7PCZ3_STRAF</name>
<keyword evidence="2" id="KW-1185">Reference proteome</keyword>
<organism evidence="1 2">
    <name type="scientific">Striga asiatica</name>
    <name type="common">Asiatic witchweed</name>
    <name type="synonym">Buchnera asiatica</name>
    <dbReference type="NCBI Taxonomy" id="4170"/>
    <lineage>
        <taxon>Eukaryota</taxon>
        <taxon>Viridiplantae</taxon>
        <taxon>Streptophyta</taxon>
        <taxon>Embryophyta</taxon>
        <taxon>Tracheophyta</taxon>
        <taxon>Spermatophyta</taxon>
        <taxon>Magnoliopsida</taxon>
        <taxon>eudicotyledons</taxon>
        <taxon>Gunneridae</taxon>
        <taxon>Pentapetalae</taxon>
        <taxon>asterids</taxon>
        <taxon>lamiids</taxon>
        <taxon>Lamiales</taxon>
        <taxon>Orobanchaceae</taxon>
        <taxon>Buchnereae</taxon>
        <taxon>Striga</taxon>
    </lineage>
</organism>
<dbReference type="Proteomes" id="UP000325081">
    <property type="component" value="Unassembled WGS sequence"/>
</dbReference>
<feature type="non-terminal residue" evidence="1">
    <location>
        <position position="200"/>
    </location>
</feature>